<dbReference type="Proteomes" id="UP000623269">
    <property type="component" value="Unassembled WGS sequence"/>
</dbReference>
<dbReference type="SUPFAM" id="SSF47895">
    <property type="entry name" value="Transducin (alpha subunit), insertion domain"/>
    <property type="match status" value="1"/>
</dbReference>
<evidence type="ECO:0000313" key="2">
    <source>
        <dbReference type="EMBL" id="MBH1940555.1"/>
    </source>
</evidence>
<keyword evidence="1" id="KW-0732">Signal</keyword>
<accession>A0A8J7KVU2</accession>
<evidence type="ECO:0000256" key="1">
    <source>
        <dbReference type="SAM" id="SignalP"/>
    </source>
</evidence>
<dbReference type="GO" id="GO:0007165">
    <property type="term" value="P:signal transduction"/>
    <property type="evidence" value="ECO:0007669"/>
    <property type="project" value="InterPro"/>
</dbReference>
<feature type="signal peptide" evidence="1">
    <location>
        <begin position="1"/>
        <end position="25"/>
    </location>
</feature>
<proteinExistence type="predicted"/>
<reference evidence="2" key="1">
    <citation type="submission" date="2020-12" db="EMBL/GenBank/DDBJ databases">
        <title>M. sibirica DSM 26468T genome.</title>
        <authorList>
            <person name="Thieme N."/>
            <person name="Rettenmaier R."/>
            <person name="Zverlov V."/>
            <person name="Liebl W."/>
        </authorList>
    </citation>
    <scope>NUCLEOTIDE SEQUENCE</scope>
    <source>
        <strain evidence="2">DSM 26468</strain>
    </source>
</reference>
<organism evidence="2 3">
    <name type="scientific">Mobilitalea sibirica</name>
    <dbReference type="NCBI Taxonomy" id="1462919"/>
    <lineage>
        <taxon>Bacteria</taxon>
        <taxon>Bacillati</taxon>
        <taxon>Bacillota</taxon>
        <taxon>Clostridia</taxon>
        <taxon>Lachnospirales</taxon>
        <taxon>Lachnospiraceae</taxon>
        <taxon>Mobilitalea</taxon>
    </lineage>
</organism>
<dbReference type="EMBL" id="JAEAGR010000005">
    <property type="protein sequence ID" value="MBH1940555.1"/>
    <property type="molecule type" value="Genomic_DNA"/>
</dbReference>
<protein>
    <submittedName>
        <fullName evidence="2">Uncharacterized protein</fullName>
    </submittedName>
</protein>
<dbReference type="InterPro" id="IPR011025">
    <property type="entry name" value="GproteinA_insert"/>
</dbReference>
<keyword evidence="3" id="KW-1185">Reference proteome</keyword>
<sequence>MKRRRLIIGLMILMCLSFTAGYSHVDYTKEIYATQTEKDDREKTHVGFYIRYLQTMKKDILQIIHSLLSIIDKSDIAIATHTQEESLHMPSMISPMEALDRIKEIHATNFIKVWENETRYYYKLSEAEYYLVNEDYIEEDNYYLIHLYEFVLDDEVTGIGHTVTYGWFKVNCFTGEII</sequence>
<evidence type="ECO:0000313" key="3">
    <source>
        <dbReference type="Proteomes" id="UP000623269"/>
    </source>
</evidence>
<dbReference type="AlphaFoldDB" id="A0A8J7KVU2"/>
<dbReference type="RefSeq" id="WP_197660778.1">
    <property type="nucleotide sequence ID" value="NZ_JAEAGR010000005.1"/>
</dbReference>
<name>A0A8J7KVU2_9FIRM</name>
<feature type="chain" id="PRO_5039060317" evidence="1">
    <location>
        <begin position="26"/>
        <end position="178"/>
    </location>
</feature>
<gene>
    <name evidence="2" type="ORF">I5677_06615</name>
</gene>
<comment type="caution">
    <text evidence="2">The sequence shown here is derived from an EMBL/GenBank/DDBJ whole genome shotgun (WGS) entry which is preliminary data.</text>
</comment>